<feature type="signal peptide" evidence="2">
    <location>
        <begin position="1"/>
        <end position="19"/>
    </location>
</feature>
<sequence>MASVAVWVLVLAFACMADGFSLRKRRQTSGSIRIQNPSASARALKADCSLLKKMATITVWIFVLVLASMADGFSLREPRETP</sequence>
<dbReference type="Proteomes" id="UP001519460">
    <property type="component" value="Unassembled WGS sequence"/>
</dbReference>
<evidence type="ECO:0000313" key="4">
    <source>
        <dbReference type="Proteomes" id="UP001519460"/>
    </source>
</evidence>
<feature type="transmembrane region" description="Helical" evidence="1">
    <location>
        <begin position="54"/>
        <end position="75"/>
    </location>
</feature>
<gene>
    <name evidence="3" type="ORF">BaRGS_00017684</name>
</gene>
<evidence type="ECO:0000313" key="3">
    <source>
        <dbReference type="EMBL" id="KAK7491120.1"/>
    </source>
</evidence>
<keyword evidence="1" id="KW-1133">Transmembrane helix</keyword>
<feature type="non-terminal residue" evidence="3">
    <location>
        <position position="82"/>
    </location>
</feature>
<reference evidence="3 4" key="1">
    <citation type="journal article" date="2023" name="Sci. Data">
        <title>Genome assembly of the Korean intertidal mud-creeper Batillaria attramentaria.</title>
        <authorList>
            <person name="Patra A.K."/>
            <person name="Ho P.T."/>
            <person name="Jun S."/>
            <person name="Lee S.J."/>
            <person name="Kim Y."/>
            <person name="Won Y.J."/>
        </authorList>
    </citation>
    <scope>NUCLEOTIDE SEQUENCE [LARGE SCALE GENOMIC DNA]</scope>
    <source>
        <strain evidence="3">Wonlab-2016</strain>
    </source>
</reference>
<organism evidence="3 4">
    <name type="scientific">Batillaria attramentaria</name>
    <dbReference type="NCBI Taxonomy" id="370345"/>
    <lineage>
        <taxon>Eukaryota</taxon>
        <taxon>Metazoa</taxon>
        <taxon>Spiralia</taxon>
        <taxon>Lophotrochozoa</taxon>
        <taxon>Mollusca</taxon>
        <taxon>Gastropoda</taxon>
        <taxon>Caenogastropoda</taxon>
        <taxon>Sorbeoconcha</taxon>
        <taxon>Cerithioidea</taxon>
        <taxon>Batillariidae</taxon>
        <taxon>Batillaria</taxon>
    </lineage>
</organism>
<feature type="chain" id="PRO_5044776959" evidence="2">
    <location>
        <begin position="20"/>
        <end position="82"/>
    </location>
</feature>
<comment type="caution">
    <text evidence="3">The sequence shown here is derived from an EMBL/GenBank/DDBJ whole genome shotgun (WGS) entry which is preliminary data.</text>
</comment>
<dbReference type="AlphaFoldDB" id="A0ABD0KVD5"/>
<dbReference type="EMBL" id="JACVVK020000119">
    <property type="protein sequence ID" value="KAK7491120.1"/>
    <property type="molecule type" value="Genomic_DNA"/>
</dbReference>
<keyword evidence="2" id="KW-0732">Signal</keyword>
<protein>
    <submittedName>
        <fullName evidence="3">Uncharacterized protein</fullName>
    </submittedName>
</protein>
<accession>A0ABD0KVD5</accession>
<keyword evidence="4" id="KW-1185">Reference proteome</keyword>
<proteinExistence type="predicted"/>
<evidence type="ECO:0000256" key="2">
    <source>
        <dbReference type="SAM" id="SignalP"/>
    </source>
</evidence>
<keyword evidence="1" id="KW-0812">Transmembrane</keyword>
<evidence type="ECO:0000256" key="1">
    <source>
        <dbReference type="SAM" id="Phobius"/>
    </source>
</evidence>
<keyword evidence="1" id="KW-0472">Membrane</keyword>
<name>A0ABD0KVD5_9CAEN</name>